<keyword evidence="2" id="KW-1185">Reference proteome</keyword>
<name>F8MK87_NEUT8</name>
<evidence type="ECO:0000313" key="2">
    <source>
        <dbReference type="Proteomes" id="UP000008065"/>
    </source>
</evidence>
<gene>
    <name evidence="1" type="ORF">NEUTE1DRAFT_42177</name>
</gene>
<sequence length="73" mass="8408">ELLLVRCKQVLPINKQLDFDGALRIYLINAIVNKYNLTYLKALNRLVFVIKTANNLRSTKAKNMLRLTNCTIS</sequence>
<dbReference type="VEuPathDB" id="FungiDB:NEUTE1DRAFT_42177"/>
<dbReference type="HOGENOM" id="CLU_201511_0_0_1"/>
<feature type="non-terminal residue" evidence="1">
    <location>
        <position position="1"/>
    </location>
</feature>
<protein>
    <submittedName>
        <fullName evidence="1">Uncharacterized protein</fullName>
    </submittedName>
</protein>
<dbReference type="RefSeq" id="XP_009850292.1">
    <property type="nucleotide sequence ID" value="XM_009851990.1"/>
</dbReference>
<organism evidence="1 2">
    <name type="scientific">Neurospora tetrasperma (strain FGSC 2508 / ATCC MYA-4615 / P0657)</name>
    <dbReference type="NCBI Taxonomy" id="510951"/>
    <lineage>
        <taxon>Eukaryota</taxon>
        <taxon>Fungi</taxon>
        <taxon>Dikarya</taxon>
        <taxon>Ascomycota</taxon>
        <taxon>Pezizomycotina</taxon>
        <taxon>Sordariomycetes</taxon>
        <taxon>Sordariomycetidae</taxon>
        <taxon>Sordariales</taxon>
        <taxon>Sordariaceae</taxon>
        <taxon>Neurospora</taxon>
    </lineage>
</organism>
<dbReference type="GeneID" id="20827835"/>
<dbReference type="AlphaFoldDB" id="F8MK87"/>
<proteinExistence type="predicted"/>
<reference evidence="2" key="1">
    <citation type="journal article" date="2011" name="Genetics">
        <title>Massive changes in genome architecture accompany the transition to self-fertility in the filamentous fungus Neurospora tetrasperma.</title>
        <authorList>
            <person name="Ellison C.E."/>
            <person name="Stajich J.E."/>
            <person name="Jacobson D.J."/>
            <person name="Natvig D.O."/>
            <person name="Lapidus A."/>
            <person name="Foster B."/>
            <person name="Aerts A."/>
            <person name="Riley R."/>
            <person name="Lindquist E.A."/>
            <person name="Grigoriev I.V."/>
            <person name="Taylor J.W."/>
        </authorList>
    </citation>
    <scope>NUCLEOTIDE SEQUENCE [LARGE SCALE GENOMIC DNA]</scope>
    <source>
        <strain evidence="2">FGSC 2508 / P0657</strain>
    </source>
</reference>
<dbReference type="KEGG" id="nte:NEUTE1DRAFT42177"/>
<accession>F8MK87</accession>
<dbReference type="Proteomes" id="UP000008065">
    <property type="component" value="Unassembled WGS sequence"/>
</dbReference>
<dbReference type="EMBL" id="GL891304">
    <property type="protein sequence ID" value="EGO57371.1"/>
    <property type="molecule type" value="Genomic_DNA"/>
</dbReference>
<evidence type="ECO:0000313" key="1">
    <source>
        <dbReference type="EMBL" id="EGO57371.1"/>
    </source>
</evidence>